<accession>A0AAU9J8E9</accession>
<comment type="caution">
    <text evidence="1">The sequence shown here is derived from an EMBL/GenBank/DDBJ whole genome shotgun (WGS) entry which is preliminary data.</text>
</comment>
<sequence>MNSKLLEYFTKNKIKNLYAIHKTSGEKKGIYSLTRPLLEPEEMITSFFSKPTKNQLTEDEKFSQKMLHINTHKNVKIKEGEFGINPVKDSFGSSFGLK</sequence>
<keyword evidence="2" id="KW-1185">Reference proteome</keyword>
<evidence type="ECO:0000313" key="2">
    <source>
        <dbReference type="Proteomes" id="UP001162131"/>
    </source>
</evidence>
<dbReference type="AlphaFoldDB" id="A0AAU9J8E9"/>
<protein>
    <submittedName>
        <fullName evidence="1">Uncharacterized protein</fullName>
    </submittedName>
</protein>
<evidence type="ECO:0000313" key="1">
    <source>
        <dbReference type="EMBL" id="CAG9321641.1"/>
    </source>
</evidence>
<reference evidence="1" key="1">
    <citation type="submission" date="2021-09" db="EMBL/GenBank/DDBJ databases">
        <authorList>
            <consortium name="AG Swart"/>
            <person name="Singh M."/>
            <person name="Singh A."/>
            <person name="Seah K."/>
            <person name="Emmerich C."/>
        </authorList>
    </citation>
    <scope>NUCLEOTIDE SEQUENCE</scope>
    <source>
        <strain evidence="1">ATCC30299</strain>
    </source>
</reference>
<dbReference type="Proteomes" id="UP001162131">
    <property type="component" value="Unassembled WGS sequence"/>
</dbReference>
<gene>
    <name evidence="1" type="ORF">BSTOLATCC_MIC28917</name>
</gene>
<proteinExistence type="predicted"/>
<dbReference type="EMBL" id="CAJZBQ010000028">
    <property type="protein sequence ID" value="CAG9321641.1"/>
    <property type="molecule type" value="Genomic_DNA"/>
</dbReference>
<organism evidence="1 2">
    <name type="scientific">Blepharisma stoltei</name>
    <dbReference type="NCBI Taxonomy" id="1481888"/>
    <lineage>
        <taxon>Eukaryota</taxon>
        <taxon>Sar</taxon>
        <taxon>Alveolata</taxon>
        <taxon>Ciliophora</taxon>
        <taxon>Postciliodesmatophora</taxon>
        <taxon>Heterotrichea</taxon>
        <taxon>Heterotrichida</taxon>
        <taxon>Blepharismidae</taxon>
        <taxon>Blepharisma</taxon>
    </lineage>
</organism>
<name>A0AAU9J8E9_9CILI</name>